<comment type="caution">
    <text evidence="1">The sequence shown here is derived from an EMBL/GenBank/DDBJ whole genome shotgun (WGS) entry which is preliminary data.</text>
</comment>
<name>A0ACA9Q3C9_9GLOM</name>
<feature type="non-terminal residue" evidence="1">
    <location>
        <position position="65"/>
    </location>
</feature>
<reference evidence="1" key="1">
    <citation type="submission" date="2021-06" db="EMBL/GenBank/DDBJ databases">
        <authorList>
            <person name="Kallberg Y."/>
            <person name="Tangrot J."/>
            <person name="Rosling A."/>
        </authorList>
    </citation>
    <scope>NUCLEOTIDE SEQUENCE</scope>
    <source>
        <strain evidence="1">28 12/20/2015</strain>
    </source>
</reference>
<protein>
    <submittedName>
        <fullName evidence="1">15003_t:CDS:1</fullName>
    </submittedName>
</protein>
<keyword evidence="2" id="KW-1185">Reference proteome</keyword>
<dbReference type="Proteomes" id="UP000789366">
    <property type="component" value="Unassembled WGS sequence"/>
</dbReference>
<sequence length="65" mass="7106">KQSSNDKIDTIVGYSIIVTREAGDVIVNLKMGILNSKHILINNGEMMLSDFGISKLLNQAEISTN</sequence>
<evidence type="ECO:0000313" key="2">
    <source>
        <dbReference type="Proteomes" id="UP000789366"/>
    </source>
</evidence>
<evidence type="ECO:0000313" key="1">
    <source>
        <dbReference type="EMBL" id="CAG8727114.1"/>
    </source>
</evidence>
<dbReference type="EMBL" id="CAJVPW010031696">
    <property type="protein sequence ID" value="CAG8727114.1"/>
    <property type="molecule type" value="Genomic_DNA"/>
</dbReference>
<gene>
    <name evidence="1" type="ORF">SPELUC_LOCUS12837</name>
</gene>
<feature type="non-terminal residue" evidence="1">
    <location>
        <position position="1"/>
    </location>
</feature>
<accession>A0ACA9Q3C9</accession>
<proteinExistence type="predicted"/>
<organism evidence="1 2">
    <name type="scientific">Cetraspora pellucida</name>
    <dbReference type="NCBI Taxonomy" id="1433469"/>
    <lineage>
        <taxon>Eukaryota</taxon>
        <taxon>Fungi</taxon>
        <taxon>Fungi incertae sedis</taxon>
        <taxon>Mucoromycota</taxon>
        <taxon>Glomeromycotina</taxon>
        <taxon>Glomeromycetes</taxon>
        <taxon>Diversisporales</taxon>
        <taxon>Gigasporaceae</taxon>
        <taxon>Cetraspora</taxon>
    </lineage>
</organism>